<keyword evidence="1" id="KW-0472">Membrane</keyword>
<feature type="transmembrane region" description="Helical" evidence="1">
    <location>
        <begin position="12"/>
        <end position="34"/>
    </location>
</feature>
<keyword evidence="3" id="KW-1185">Reference proteome</keyword>
<sequence>MNMQRPPRTVRNAVTTLYFAAALAVISAAVIVIAQTAGGGLAQHLHQIYPQRDTDQIGMAESSILTYLFTLAVAGTVLFLWMARASQRGKRWVRGVGAAVIVLGSLMAAYNFSQPHPLVMTLAGVLPCLGGLTAVALLWNRKSSSYFKNHHAATSA</sequence>
<keyword evidence="1" id="KW-0812">Transmembrane</keyword>
<proteinExistence type="predicted"/>
<keyword evidence="1" id="KW-1133">Transmembrane helix</keyword>
<protein>
    <submittedName>
        <fullName evidence="2">Uncharacterized protein</fullName>
    </submittedName>
</protein>
<accession>A0A9W6VFJ5</accession>
<organism evidence="2 3">
    <name type="scientific">Amycolatopsis taiwanensis</name>
    <dbReference type="NCBI Taxonomy" id="342230"/>
    <lineage>
        <taxon>Bacteria</taxon>
        <taxon>Bacillati</taxon>
        <taxon>Actinomycetota</taxon>
        <taxon>Actinomycetes</taxon>
        <taxon>Pseudonocardiales</taxon>
        <taxon>Pseudonocardiaceae</taxon>
        <taxon>Amycolatopsis</taxon>
    </lineage>
</organism>
<feature type="transmembrane region" description="Helical" evidence="1">
    <location>
        <begin position="64"/>
        <end position="83"/>
    </location>
</feature>
<reference evidence="2" key="1">
    <citation type="submission" date="2023-03" db="EMBL/GenBank/DDBJ databases">
        <title>Amycolatopsis taiwanensis NBRC 103393.</title>
        <authorList>
            <person name="Ichikawa N."/>
            <person name="Sato H."/>
            <person name="Tonouchi N."/>
        </authorList>
    </citation>
    <scope>NUCLEOTIDE SEQUENCE</scope>
    <source>
        <strain evidence="2">NBRC 103393</strain>
    </source>
</reference>
<comment type="caution">
    <text evidence="2">The sequence shown here is derived from an EMBL/GenBank/DDBJ whole genome shotgun (WGS) entry which is preliminary data.</text>
</comment>
<gene>
    <name evidence="2" type="ORF">Atai01_11850</name>
</gene>
<feature type="transmembrane region" description="Helical" evidence="1">
    <location>
        <begin position="118"/>
        <end position="139"/>
    </location>
</feature>
<dbReference type="RefSeq" id="WP_285486120.1">
    <property type="nucleotide sequence ID" value="NZ_BSTI01000002.1"/>
</dbReference>
<dbReference type="AlphaFoldDB" id="A0A9W6VFJ5"/>
<dbReference type="Proteomes" id="UP001165136">
    <property type="component" value="Unassembled WGS sequence"/>
</dbReference>
<evidence type="ECO:0000256" key="1">
    <source>
        <dbReference type="SAM" id="Phobius"/>
    </source>
</evidence>
<feature type="transmembrane region" description="Helical" evidence="1">
    <location>
        <begin position="95"/>
        <end position="112"/>
    </location>
</feature>
<dbReference type="EMBL" id="BSTI01000002">
    <property type="protein sequence ID" value="GLY64566.1"/>
    <property type="molecule type" value="Genomic_DNA"/>
</dbReference>
<evidence type="ECO:0000313" key="2">
    <source>
        <dbReference type="EMBL" id="GLY64566.1"/>
    </source>
</evidence>
<name>A0A9W6VFJ5_9PSEU</name>
<evidence type="ECO:0000313" key="3">
    <source>
        <dbReference type="Proteomes" id="UP001165136"/>
    </source>
</evidence>